<dbReference type="EMBL" id="BARS01044007">
    <property type="protein sequence ID" value="GAG31478.1"/>
    <property type="molecule type" value="Genomic_DNA"/>
</dbReference>
<dbReference type="AlphaFoldDB" id="X0X4D4"/>
<proteinExistence type="predicted"/>
<feature type="non-terminal residue" evidence="1">
    <location>
        <position position="214"/>
    </location>
</feature>
<organism evidence="1">
    <name type="scientific">marine sediment metagenome</name>
    <dbReference type="NCBI Taxonomy" id="412755"/>
    <lineage>
        <taxon>unclassified sequences</taxon>
        <taxon>metagenomes</taxon>
        <taxon>ecological metagenomes</taxon>
    </lineage>
</organism>
<protein>
    <recommendedName>
        <fullName evidence="2">Calcineurin-like phosphoesterase domain-containing protein</fullName>
    </recommendedName>
</protein>
<gene>
    <name evidence="1" type="ORF">S01H1_66547</name>
</gene>
<accession>X0X4D4</accession>
<reference evidence="1" key="1">
    <citation type="journal article" date="2014" name="Front. Microbiol.">
        <title>High frequency of phylogenetically diverse reductive dehalogenase-homologous genes in deep subseafloor sedimentary metagenomes.</title>
        <authorList>
            <person name="Kawai M."/>
            <person name="Futagami T."/>
            <person name="Toyoda A."/>
            <person name="Takaki Y."/>
            <person name="Nishi S."/>
            <person name="Hori S."/>
            <person name="Arai W."/>
            <person name="Tsubouchi T."/>
            <person name="Morono Y."/>
            <person name="Uchiyama I."/>
            <person name="Ito T."/>
            <person name="Fujiyama A."/>
            <person name="Inagaki F."/>
            <person name="Takami H."/>
        </authorList>
    </citation>
    <scope>NUCLEOTIDE SEQUENCE</scope>
    <source>
        <strain evidence="1">Expedition CK06-06</strain>
    </source>
</reference>
<evidence type="ECO:0000313" key="1">
    <source>
        <dbReference type="EMBL" id="GAG31478.1"/>
    </source>
</evidence>
<sequence>MRVAGKRYITYSNTTKDFYIWCFADIHMNNRACAIEKCRRDIEKVRKDPYSFWVGGGDYAEYISYKDRERFDPENMTDDLKAKDLGKIGKISKEKVRKLFHPIRKKSLGLGIGNHEDKYMREQEQQDLHKELCEELGNKNLDLGYSALFDIVFIRVSNCKIPKLYWKDPMKGGDRHQFRFYIHHGAGAAATPAGKLNRLIKFMNYFDGVDVFMI</sequence>
<name>X0X4D4_9ZZZZ</name>
<evidence type="ECO:0008006" key="2">
    <source>
        <dbReference type="Google" id="ProtNLM"/>
    </source>
</evidence>
<comment type="caution">
    <text evidence="1">The sequence shown here is derived from an EMBL/GenBank/DDBJ whole genome shotgun (WGS) entry which is preliminary data.</text>
</comment>